<name>A0A9N9RJT0_9DIPT</name>
<dbReference type="AlphaFoldDB" id="A0A9N9RJT0"/>
<keyword evidence="1" id="KW-0812">Transmembrane</keyword>
<keyword evidence="3" id="KW-1185">Reference proteome</keyword>
<protein>
    <submittedName>
        <fullName evidence="2">Uncharacterized protein</fullName>
    </submittedName>
</protein>
<evidence type="ECO:0000313" key="3">
    <source>
        <dbReference type="Proteomes" id="UP001153620"/>
    </source>
</evidence>
<keyword evidence="1" id="KW-0472">Membrane</keyword>
<sequence>MFIFVNPAQTNPTQSSFETNNHINSNSKDELQLVASEQKGFLSFIFKIKMPIVTTALSCELEYGTRIFAWFQFVTNCFVALLHLMFLMLENEQFYRCLHFVIFTISAYFAWQLISGINSIKENKSKKRGDFHNRTQNG</sequence>
<accession>A0A9N9RJT0</accession>
<gene>
    <name evidence="2" type="ORF">CHIRRI_LOCUS1439</name>
</gene>
<dbReference type="Proteomes" id="UP001153620">
    <property type="component" value="Chromosome 1"/>
</dbReference>
<evidence type="ECO:0000256" key="1">
    <source>
        <dbReference type="SAM" id="Phobius"/>
    </source>
</evidence>
<keyword evidence="1" id="KW-1133">Transmembrane helix</keyword>
<reference evidence="2" key="2">
    <citation type="submission" date="2022-10" db="EMBL/GenBank/DDBJ databases">
        <authorList>
            <consortium name="ENA_rothamsted_submissions"/>
            <consortium name="culmorum"/>
            <person name="King R."/>
        </authorList>
    </citation>
    <scope>NUCLEOTIDE SEQUENCE</scope>
</reference>
<proteinExistence type="predicted"/>
<dbReference type="EMBL" id="OU895877">
    <property type="protein sequence ID" value="CAG9798457.1"/>
    <property type="molecule type" value="Genomic_DNA"/>
</dbReference>
<feature type="transmembrane region" description="Helical" evidence="1">
    <location>
        <begin position="98"/>
        <end position="118"/>
    </location>
</feature>
<feature type="transmembrane region" description="Helical" evidence="1">
    <location>
        <begin position="67"/>
        <end position="86"/>
    </location>
</feature>
<reference evidence="2" key="1">
    <citation type="submission" date="2022-01" db="EMBL/GenBank/DDBJ databases">
        <authorList>
            <person name="King R."/>
        </authorList>
    </citation>
    <scope>NUCLEOTIDE SEQUENCE</scope>
</reference>
<organism evidence="2 3">
    <name type="scientific">Chironomus riparius</name>
    <dbReference type="NCBI Taxonomy" id="315576"/>
    <lineage>
        <taxon>Eukaryota</taxon>
        <taxon>Metazoa</taxon>
        <taxon>Ecdysozoa</taxon>
        <taxon>Arthropoda</taxon>
        <taxon>Hexapoda</taxon>
        <taxon>Insecta</taxon>
        <taxon>Pterygota</taxon>
        <taxon>Neoptera</taxon>
        <taxon>Endopterygota</taxon>
        <taxon>Diptera</taxon>
        <taxon>Nematocera</taxon>
        <taxon>Chironomoidea</taxon>
        <taxon>Chironomidae</taxon>
        <taxon>Chironominae</taxon>
        <taxon>Chironomus</taxon>
    </lineage>
</organism>
<evidence type="ECO:0000313" key="2">
    <source>
        <dbReference type="EMBL" id="CAG9798457.1"/>
    </source>
</evidence>